<dbReference type="GO" id="GO:0043332">
    <property type="term" value="C:mating projection tip"/>
    <property type="evidence" value="ECO:0007669"/>
    <property type="project" value="TreeGrafter"/>
</dbReference>
<name>G0WC24_NAUDC</name>
<accession>G0WC24</accession>
<sequence>MDNISPPELPKQWIKPYKYDRRAISLDDQQIKGNSKKSAQLLSIPGAPIEVSRKSSLNSVMVNETPSLKLPKRLNTRYSFKMKTKNFSSTDIQITSPLTSTCKTFTKFDPRYPPSEDKIDALFNKILEDGTFFWGSAQKNLQGISYKRKWELICKMDEKSNSALNVEDKNTLNAVDIQFLEQLDVLLSDEKKLSSSLYNLERILRHGSSVSKFLDHNHLDTLTNIIPNISQGCQYVFLRCFKTLMNTEIMRSKILDNPSLVEYFCKIISTRDISLRIKLQASDLLLLLAYIDIQKGYEIVWLHIRPLLKHWFKCLLSVLRDPTELEETKNMTFVQRTKPSLLLCDYFCSNLFLINSLIQGFPTIPLKATILEEMRKCDLHQIIYLSEKLDSTSIQEQIKEIKTQEETIYSRGYGSNHMNLPEVSYAPDIELLITKSKDTPVEDSLGKLLATLSKALNSKTYSETIKIYKSTNSLVTYLMDNFQNNQKSVASETLFQEAVTKLMDSLHSNEITKRAMSELKELEKTVQSLNEEIDRLREINNMDKGDVLEELKQANELIESRDRENEELTLKQKKLEDQVRKDEKNNEKTLAHGRLDSQMTRKKSSVFEKLQGENRNKTKLPGKSLVKSHKVDSLASYVRGGATEADPTFFGYKPNPSLNLNKRYTDNISNEDIQHNVPNSGIFEKEYSSGTISINSYSSNTESDFTTSKSTLISSPSTILNPELSLKPNTTILHESDSSLYVSSSTSTSCITEHLKSEPKNDTQSLPNVSVPPPPPLPLRPLPIHLHGSNNDVTTVQSSAVPPPPPPPLPESLSSANSVPPPPPPPPPFPSSSGTPGPSELNSKENNNTLNNQQSKKKLKQIHWDKIENVKNTLWDHADGRQDTILELEHAGIFEKVQGMFSVQDLVVKPKRAVNVRESNKLLSFLSRDFSQQLAINLHIFAQLTEKEVLQKVLACDNDTIQNVSVLEFFCKDEMVNIGSARIRHFTPYSADYLNASEQPAKNPDELERADKLFLYLPFNLRRYWAERSQCLLVISTYEREYYDMLYNLQKIDDALQNIRHSEKFKTFLYIIIELGNYMNTKAVEGIRLNSLTKLAFIKSNDNKNFSFLHFVEKMLRIHYPDVYGFINDLNKVEDLGKITIDQVQLQCEEYCTKIERIAHSVTKGKLSDPTQLHPDDQILRKVKYKVTRAKTKSELLQAQFKLTNNDFRKSMLYYGEDPDDTDNKINFFNQFVEFSSLFRKCARENIEKEEADRAYEQRKKIAELRNKKNERNDTVHDTSEEIDSVHSLLAQLRDVEKQPEPMRRVKSSKYTLPSEQVSVGEANDEKDISEKHSLLERTQNMLSDIQKI</sequence>
<dbReference type="PROSITE" id="PS51232">
    <property type="entry name" value="GBD_FH3"/>
    <property type="match status" value="1"/>
</dbReference>
<dbReference type="EMBL" id="HE580272">
    <property type="protein sequence ID" value="CCD25335.1"/>
    <property type="molecule type" value="Genomic_DNA"/>
</dbReference>
<dbReference type="eggNOG" id="KOG1922">
    <property type="taxonomic scope" value="Eukaryota"/>
</dbReference>
<dbReference type="KEGG" id="ndi:NDAI_0F00160"/>
<dbReference type="Proteomes" id="UP000000689">
    <property type="component" value="Chromosome 6"/>
</dbReference>
<dbReference type="GO" id="GO:0051016">
    <property type="term" value="P:barbed-end actin filament capping"/>
    <property type="evidence" value="ECO:0007669"/>
    <property type="project" value="UniProtKB-ARBA"/>
</dbReference>
<dbReference type="InterPro" id="IPR051661">
    <property type="entry name" value="Actin_filament_regulator"/>
</dbReference>
<dbReference type="GO" id="GO:0031267">
    <property type="term" value="F:small GTPase binding"/>
    <property type="evidence" value="ECO:0007669"/>
    <property type="project" value="InterPro"/>
</dbReference>
<dbReference type="GO" id="GO:0015629">
    <property type="term" value="C:actin cytoskeleton"/>
    <property type="evidence" value="ECO:0007669"/>
    <property type="project" value="UniProtKB-ARBA"/>
</dbReference>
<dbReference type="HOGENOM" id="CLU_002339_0_0_1"/>
<feature type="compositionally biased region" description="Pro residues" evidence="3">
    <location>
        <begin position="819"/>
        <end position="830"/>
    </location>
</feature>
<evidence type="ECO:0000259" key="4">
    <source>
        <dbReference type="PROSITE" id="PS51232"/>
    </source>
</evidence>
<gene>
    <name evidence="6" type="primary">NDAI0F00160</name>
    <name evidence="6" type="ordered locus">NDAI_0F00160</name>
</gene>
<dbReference type="GO" id="GO:0003779">
    <property type="term" value="F:actin binding"/>
    <property type="evidence" value="ECO:0007669"/>
    <property type="project" value="InterPro"/>
</dbReference>
<feature type="region of interest" description="Disordered" evidence="3">
    <location>
        <begin position="752"/>
        <end position="859"/>
    </location>
</feature>
<feature type="compositionally biased region" description="Low complexity" evidence="3">
    <location>
        <begin position="831"/>
        <end position="854"/>
    </location>
</feature>
<feature type="compositionally biased region" description="Polar residues" evidence="3">
    <location>
        <begin position="788"/>
        <end position="800"/>
    </location>
</feature>
<dbReference type="OrthoDB" id="1104827at2759"/>
<dbReference type="STRING" id="1071378.G0WC24"/>
<dbReference type="Pfam" id="PF02181">
    <property type="entry name" value="FH2"/>
    <property type="match status" value="1"/>
</dbReference>
<evidence type="ECO:0000259" key="5">
    <source>
        <dbReference type="PROSITE" id="PS51444"/>
    </source>
</evidence>
<dbReference type="Gene3D" id="1.25.10.10">
    <property type="entry name" value="Leucine-rich Repeat Variant"/>
    <property type="match status" value="1"/>
</dbReference>
<organism evidence="6 7">
    <name type="scientific">Naumovozyma dairenensis (strain ATCC 10597 / BCRC 20456 / CBS 421 / NBRC 0211 / NRRL Y-12639)</name>
    <name type="common">Saccharomyces dairenensis</name>
    <dbReference type="NCBI Taxonomy" id="1071378"/>
    <lineage>
        <taxon>Eukaryota</taxon>
        <taxon>Fungi</taxon>
        <taxon>Dikarya</taxon>
        <taxon>Ascomycota</taxon>
        <taxon>Saccharomycotina</taxon>
        <taxon>Saccharomycetes</taxon>
        <taxon>Saccharomycetales</taxon>
        <taxon>Saccharomycetaceae</taxon>
        <taxon>Naumovozyma</taxon>
    </lineage>
</organism>
<dbReference type="PROSITE" id="PS51444">
    <property type="entry name" value="FH2"/>
    <property type="match status" value="1"/>
</dbReference>
<dbReference type="FunFam" id="1.20.58.2220:FF:000006">
    <property type="entry name" value="Cytokinesis protein sepA"/>
    <property type="match status" value="1"/>
</dbReference>
<dbReference type="GO" id="GO:0045010">
    <property type="term" value="P:actin nucleation"/>
    <property type="evidence" value="ECO:0007669"/>
    <property type="project" value="UniProtKB-ARBA"/>
</dbReference>
<dbReference type="GO" id="GO:0005522">
    <property type="term" value="F:profilin binding"/>
    <property type="evidence" value="ECO:0007669"/>
    <property type="project" value="UniProtKB-ARBA"/>
</dbReference>
<dbReference type="InterPro" id="IPR042201">
    <property type="entry name" value="FH2_Formin_sf"/>
</dbReference>
<dbReference type="Gene3D" id="1.20.58.2220">
    <property type="entry name" value="Formin, FH2 domain"/>
    <property type="match status" value="1"/>
</dbReference>
<dbReference type="PANTHER" id="PTHR47102">
    <property type="entry name" value="PROTEIN BNI1"/>
    <property type="match status" value="1"/>
</dbReference>
<dbReference type="GO" id="GO:0005935">
    <property type="term" value="C:cellular bud neck"/>
    <property type="evidence" value="ECO:0007669"/>
    <property type="project" value="UniProtKB-ARBA"/>
</dbReference>
<dbReference type="GO" id="GO:0005938">
    <property type="term" value="C:cell cortex"/>
    <property type="evidence" value="ECO:0007669"/>
    <property type="project" value="UniProtKB-ARBA"/>
</dbReference>
<reference evidence="6 7" key="1">
    <citation type="journal article" date="2011" name="Proc. Natl. Acad. Sci. U.S.A.">
        <title>Evolutionary erosion of yeast sex chromosomes by mating-type switching accidents.</title>
        <authorList>
            <person name="Gordon J.L."/>
            <person name="Armisen D."/>
            <person name="Proux-Wera E."/>
            <person name="Oheigeartaigh S.S."/>
            <person name="Byrne K.P."/>
            <person name="Wolfe K.H."/>
        </authorList>
    </citation>
    <scope>NUCLEOTIDE SEQUENCE [LARGE SCALE GENOMIC DNA]</scope>
    <source>
        <strain evidence="7">ATCC 10597 / BCRC 20456 / CBS 421 / NBRC 0211 / NRRL Y-12639</strain>
    </source>
</reference>
<dbReference type="InterPro" id="IPR011989">
    <property type="entry name" value="ARM-like"/>
</dbReference>
<dbReference type="RefSeq" id="XP_003670578.1">
    <property type="nucleotide sequence ID" value="XM_003670530.1"/>
</dbReference>
<dbReference type="GO" id="GO:0070649">
    <property type="term" value="P:formin-nucleated actin cable assembly"/>
    <property type="evidence" value="ECO:0007669"/>
    <property type="project" value="UniProtKB-ARBA"/>
</dbReference>
<dbReference type="InterPro" id="IPR010473">
    <property type="entry name" value="GTPase-bd"/>
</dbReference>
<dbReference type="Gene3D" id="6.10.30.50">
    <property type="match status" value="1"/>
</dbReference>
<dbReference type="InterPro" id="IPR014768">
    <property type="entry name" value="GBD/FH3_dom"/>
</dbReference>
<feature type="compositionally biased region" description="Basic and acidic residues" evidence="3">
    <location>
        <begin position="578"/>
        <end position="595"/>
    </location>
</feature>
<proteinExistence type="inferred from homology"/>
<evidence type="ECO:0000256" key="3">
    <source>
        <dbReference type="SAM" id="MobiDB-lite"/>
    </source>
</evidence>
<feature type="domain" description="GBD/FH3" evidence="4">
    <location>
        <begin position="111"/>
        <end position="486"/>
    </location>
</feature>
<dbReference type="GeneID" id="11497172"/>
<feature type="compositionally biased region" description="Pro residues" evidence="3">
    <location>
        <begin position="770"/>
        <end position="781"/>
    </location>
</feature>
<protein>
    <recommendedName>
        <fullName evidence="8">FH2 domain-containing protein</fullName>
    </recommendedName>
</protein>
<evidence type="ECO:0000313" key="7">
    <source>
        <dbReference type="Proteomes" id="UP000000689"/>
    </source>
</evidence>
<dbReference type="OMA" id="RKWELIC"/>
<dbReference type="InterPro" id="IPR015425">
    <property type="entry name" value="FH2_Formin"/>
</dbReference>
<dbReference type="Pfam" id="PF06367">
    <property type="entry name" value="Drf_FH3"/>
    <property type="match status" value="1"/>
</dbReference>
<dbReference type="SUPFAM" id="SSF101447">
    <property type="entry name" value="Formin homology 2 domain (FH2 domain)"/>
    <property type="match status" value="1"/>
</dbReference>
<dbReference type="SMART" id="SM00498">
    <property type="entry name" value="FH2"/>
    <property type="match status" value="1"/>
</dbReference>
<dbReference type="GO" id="GO:0071474">
    <property type="term" value="P:cellular hyperosmotic response"/>
    <property type="evidence" value="ECO:0007669"/>
    <property type="project" value="UniProtKB-ARBA"/>
</dbReference>
<comment type="similarity">
    <text evidence="2">Belongs to the formin homology family. BNI1 subfamily.</text>
</comment>
<feature type="region of interest" description="Disordered" evidence="3">
    <location>
        <begin position="578"/>
        <end position="621"/>
    </location>
</feature>
<dbReference type="PANTHER" id="PTHR47102:SF1">
    <property type="entry name" value="BNI1-RELATED PROTEIN 1"/>
    <property type="match status" value="1"/>
</dbReference>
<keyword evidence="7" id="KW-1185">Reference proteome</keyword>
<feature type="domain" description="FH2" evidence="5">
    <location>
        <begin position="849"/>
        <end position="1265"/>
    </location>
</feature>
<dbReference type="Pfam" id="PF06371">
    <property type="entry name" value="Drf_GBD"/>
    <property type="match status" value="1"/>
</dbReference>
<dbReference type="GO" id="GO:1903475">
    <property type="term" value="P:mitotic actomyosin contractile ring assembly"/>
    <property type="evidence" value="ECO:0007669"/>
    <property type="project" value="UniProtKB-ARBA"/>
</dbReference>
<keyword evidence="1" id="KW-0175">Coiled coil</keyword>
<feature type="compositionally biased region" description="Pro residues" evidence="3">
    <location>
        <begin position="801"/>
        <end position="810"/>
    </location>
</feature>
<evidence type="ECO:0000256" key="2">
    <source>
        <dbReference type="ARBA" id="ARBA00037935"/>
    </source>
</evidence>
<evidence type="ECO:0008006" key="8">
    <source>
        <dbReference type="Google" id="ProtNLM"/>
    </source>
</evidence>
<dbReference type="InterPro" id="IPR016024">
    <property type="entry name" value="ARM-type_fold"/>
</dbReference>
<dbReference type="GO" id="GO:0032153">
    <property type="term" value="C:cell division site"/>
    <property type="evidence" value="ECO:0007669"/>
    <property type="project" value="UniProtKB-ARBA"/>
</dbReference>
<dbReference type="InterPro" id="IPR010472">
    <property type="entry name" value="FH3_dom"/>
</dbReference>
<evidence type="ECO:0000256" key="1">
    <source>
        <dbReference type="ARBA" id="ARBA00023054"/>
    </source>
</evidence>
<dbReference type="SMART" id="SM01140">
    <property type="entry name" value="Drf_GBD"/>
    <property type="match status" value="1"/>
</dbReference>
<evidence type="ECO:0000313" key="6">
    <source>
        <dbReference type="EMBL" id="CCD25335.1"/>
    </source>
</evidence>
<dbReference type="SUPFAM" id="SSF48371">
    <property type="entry name" value="ARM repeat"/>
    <property type="match status" value="1"/>
</dbReference>